<dbReference type="AlphaFoldDB" id="A0A1H8Y4F9"/>
<dbReference type="InterPro" id="IPR050471">
    <property type="entry name" value="AB_hydrolase"/>
</dbReference>
<dbReference type="GO" id="GO:0003824">
    <property type="term" value="F:catalytic activity"/>
    <property type="evidence" value="ECO:0007669"/>
    <property type="project" value="UniProtKB-ARBA"/>
</dbReference>
<dbReference type="EMBL" id="FOEF01000011">
    <property type="protein sequence ID" value="SEP47055.1"/>
    <property type="molecule type" value="Genomic_DNA"/>
</dbReference>
<organism evidence="2 3">
    <name type="scientific">Amycolatopsis saalfeldensis</name>
    <dbReference type="NCBI Taxonomy" id="394193"/>
    <lineage>
        <taxon>Bacteria</taxon>
        <taxon>Bacillati</taxon>
        <taxon>Actinomycetota</taxon>
        <taxon>Actinomycetes</taxon>
        <taxon>Pseudonocardiales</taxon>
        <taxon>Pseudonocardiaceae</taxon>
        <taxon>Amycolatopsis</taxon>
    </lineage>
</organism>
<protein>
    <submittedName>
        <fullName evidence="2">Pimeloyl-ACP methyl ester carboxylesterase</fullName>
    </submittedName>
</protein>
<feature type="domain" description="AB hydrolase-1" evidence="1">
    <location>
        <begin position="26"/>
        <end position="282"/>
    </location>
</feature>
<dbReference type="InterPro" id="IPR000073">
    <property type="entry name" value="AB_hydrolase_1"/>
</dbReference>
<proteinExistence type="predicted"/>
<keyword evidence="3" id="KW-1185">Reference proteome</keyword>
<dbReference type="Gene3D" id="3.40.50.1820">
    <property type="entry name" value="alpha/beta hydrolase"/>
    <property type="match status" value="1"/>
</dbReference>
<dbReference type="PANTHER" id="PTHR43433:SF5">
    <property type="entry name" value="AB HYDROLASE-1 DOMAIN-CONTAINING PROTEIN"/>
    <property type="match status" value="1"/>
</dbReference>
<dbReference type="Proteomes" id="UP000198582">
    <property type="component" value="Unassembled WGS sequence"/>
</dbReference>
<accession>A0A1H8Y4F9</accession>
<dbReference type="PANTHER" id="PTHR43433">
    <property type="entry name" value="HYDROLASE, ALPHA/BETA FOLD FAMILY PROTEIN"/>
    <property type="match status" value="1"/>
</dbReference>
<gene>
    <name evidence="2" type="ORF">SAMN04489732_11127</name>
</gene>
<name>A0A1H8Y4F9_9PSEU</name>
<dbReference type="InterPro" id="IPR029058">
    <property type="entry name" value="AB_hydrolase_fold"/>
</dbReference>
<sequence>MFEGDRYPVPDGQLVLHRAGAGGPAVVFLAGGGMYGLHYWSLHERVAEFTTSVRYDRLGTGWSDPVPLPRTGTQVTDDLRELLRAADVNGPFVLVGHSLGGLYARHYAKRFPEAVAGLVLLDPTHENLPAYLPEEEARRLEEQNPADLFPADRVDAMRELYRKAFGRAFAGWPAGLRDALLDRNLSPDGFRRGLLEASNLWALFAEVREAGPDPDVPLIVLTAMGVDAFAEELTPPGMAERNERKNRLYDDFVAALPQGENRRITDAGHSGLAWVRPDAVLQAIHDVLER</sequence>
<dbReference type="SUPFAM" id="SSF53474">
    <property type="entry name" value="alpha/beta-Hydrolases"/>
    <property type="match status" value="1"/>
</dbReference>
<evidence type="ECO:0000313" key="2">
    <source>
        <dbReference type="EMBL" id="SEP47055.1"/>
    </source>
</evidence>
<dbReference type="STRING" id="394193.SAMN04489732_11127"/>
<dbReference type="Pfam" id="PF12697">
    <property type="entry name" value="Abhydrolase_6"/>
    <property type="match status" value="1"/>
</dbReference>
<evidence type="ECO:0000313" key="3">
    <source>
        <dbReference type="Proteomes" id="UP000198582"/>
    </source>
</evidence>
<dbReference type="RefSeq" id="WP_218156851.1">
    <property type="nucleotide sequence ID" value="NZ_FOEF01000011.1"/>
</dbReference>
<reference evidence="2 3" key="1">
    <citation type="submission" date="2016-10" db="EMBL/GenBank/DDBJ databases">
        <authorList>
            <person name="de Groot N.N."/>
        </authorList>
    </citation>
    <scope>NUCLEOTIDE SEQUENCE [LARGE SCALE GENOMIC DNA]</scope>
    <source>
        <strain evidence="2 3">DSM 44993</strain>
    </source>
</reference>
<evidence type="ECO:0000259" key="1">
    <source>
        <dbReference type="Pfam" id="PF12697"/>
    </source>
</evidence>